<sequence>MFSASESDSEEKALLTKNTLKVDKGPADPVGTFRFRVEFEIVSTKTVGTRLYLPQVTGYSYPCTNENDSIYWSLTVAGAILLQMVLNGSVSALDLSGPESEPEEGQEKMINVIRREDSVFTAATIHQNLTQRPMNFSHLMPRNNATGEVLRIKGPKSCTSIDIHPTSYLLISRCADAVPRFHDPKNRDGTMVKQLFIGQQAGWGASLKWNPVDAN</sequence>
<organism evidence="1 2">
    <name type="scientific">Caenorhabditis japonica</name>
    <dbReference type="NCBI Taxonomy" id="281687"/>
    <lineage>
        <taxon>Eukaryota</taxon>
        <taxon>Metazoa</taxon>
        <taxon>Ecdysozoa</taxon>
        <taxon>Nematoda</taxon>
        <taxon>Chromadorea</taxon>
        <taxon>Rhabditida</taxon>
        <taxon>Rhabditina</taxon>
        <taxon>Rhabditomorpha</taxon>
        <taxon>Rhabditoidea</taxon>
        <taxon>Rhabditidae</taxon>
        <taxon>Peloderinae</taxon>
        <taxon>Caenorhabditis</taxon>
    </lineage>
</organism>
<reference evidence="1" key="2">
    <citation type="submission" date="2022-06" db="UniProtKB">
        <authorList>
            <consortium name="EnsemblMetazoa"/>
        </authorList>
    </citation>
    <scope>IDENTIFICATION</scope>
    <source>
        <strain evidence="1">DF5081</strain>
    </source>
</reference>
<name>A0A8R1DI72_CAEJA</name>
<reference evidence="2" key="1">
    <citation type="submission" date="2010-08" db="EMBL/GenBank/DDBJ databases">
        <authorList>
            <consortium name="Caenorhabditis japonica Sequencing Consortium"/>
            <person name="Wilson R.K."/>
        </authorList>
    </citation>
    <scope>NUCLEOTIDE SEQUENCE [LARGE SCALE GENOMIC DNA]</scope>
    <source>
        <strain evidence="2">DF5081</strain>
    </source>
</reference>
<keyword evidence="2" id="KW-1185">Reference proteome</keyword>
<dbReference type="Proteomes" id="UP000005237">
    <property type="component" value="Unassembled WGS sequence"/>
</dbReference>
<proteinExistence type="predicted"/>
<evidence type="ECO:0000313" key="1">
    <source>
        <dbReference type="EnsemblMetazoa" id="CJA03510b.1"/>
    </source>
</evidence>
<accession>A0A8R1DI72</accession>
<dbReference type="EnsemblMetazoa" id="CJA03510b.1">
    <property type="protein sequence ID" value="CJA03510b.1"/>
    <property type="gene ID" value="WBGene00122714"/>
</dbReference>
<protein>
    <submittedName>
        <fullName evidence="1">Uncharacterized protein</fullName>
    </submittedName>
</protein>
<evidence type="ECO:0000313" key="2">
    <source>
        <dbReference type="Proteomes" id="UP000005237"/>
    </source>
</evidence>
<dbReference type="AlphaFoldDB" id="A0A8R1DI72"/>